<evidence type="ECO:0000313" key="2">
    <source>
        <dbReference type="EMBL" id="TWO71439.1"/>
    </source>
</evidence>
<organism evidence="2 3">
    <name type="scientific">Caenimonas sedimenti</name>
    <dbReference type="NCBI Taxonomy" id="2596921"/>
    <lineage>
        <taxon>Bacteria</taxon>
        <taxon>Pseudomonadati</taxon>
        <taxon>Pseudomonadota</taxon>
        <taxon>Betaproteobacteria</taxon>
        <taxon>Burkholderiales</taxon>
        <taxon>Comamonadaceae</taxon>
        <taxon>Caenimonas</taxon>
    </lineage>
</organism>
<feature type="transmembrane region" description="Helical" evidence="1">
    <location>
        <begin position="112"/>
        <end position="133"/>
    </location>
</feature>
<keyword evidence="1" id="KW-0812">Transmembrane</keyword>
<comment type="caution">
    <text evidence="2">The sequence shown here is derived from an EMBL/GenBank/DDBJ whole genome shotgun (WGS) entry which is preliminary data.</text>
</comment>
<reference evidence="2 3" key="1">
    <citation type="submission" date="2019-07" db="EMBL/GenBank/DDBJ databases">
        <title>Caenimonas sedimenti sp. nov., isolated from activated sludge.</title>
        <authorList>
            <person name="Xu J."/>
        </authorList>
    </citation>
    <scope>NUCLEOTIDE SEQUENCE [LARGE SCALE GENOMIC DNA]</scope>
    <source>
        <strain evidence="2 3">HX-9-20</strain>
    </source>
</reference>
<keyword evidence="3" id="KW-1185">Reference proteome</keyword>
<evidence type="ECO:0000313" key="3">
    <source>
        <dbReference type="Proteomes" id="UP000318199"/>
    </source>
</evidence>
<proteinExistence type="predicted"/>
<sequence length="137" mass="14978">MNPTDPPTYTNVLEQAVQLGAGERRRLAKILAREGDESQTPESAEDIADWLVRIEREEPRVRLALIDDALDHVEPESVDQETLLSARGALLDRHPPLAVRRSVTDLASAHPVATSMGLVGLVLALVGVGRSVIERLF</sequence>
<keyword evidence="1" id="KW-1133">Transmembrane helix</keyword>
<dbReference type="Proteomes" id="UP000318199">
    <property type="component" value="Unassembled WGS sequence"/>
</dbReference>
<accession>A0A562ZS68</accession>
<keyword evidence="1" id="KW-0472">Membrane</keyword>
<name>A0A562ZS68_9BURK</name>
<dbReference type="AlphaFoldDB" id="A0A562ZS68"/>
<evidence type="ECO:0000256" key="1">
    <source>
        <dbReference type="SAM" id="Phobius"/>
    </source>
</evidence>
<dbReference type="EMBL" id="VOBQ01000008">
    <property type="protein sequence ID" value="TWO71439.1"/>
    <property type="molecule type" value="Genomic_DNA"/>
</dbReference>
<dbReference type="RefSeq" id="WP_145893050.1">
    <property type="nucleotide sequence ID" value="NZ_VOBQ01000008.1"/>
</dbReference>
<protein>
    <submittedName>
        <fullName evidence="2">Uncharacterized protein</fullName>
    </submittedName>
</protein>
<gene>
    <name evidence="2" type="ORF">FN976_11010</name>
</gene>